<organism evidence="7 8">
    <name type="scientific">Novosphingobium umbonatum</name>
    <dbReference type="NCBI Taxonomy" id="1908524"/>
    <lineage>
        <taxon>Bacteria</taxon>
        <taxon>Pseudomonadati</taxon>
        <taxon>Pseudomonadota</taxon>
        <taxon>Alphaproteobacteria</taxon>
        <taxon>Sphingomonadales</taxon>
        <taxon>Sphingomonadaceae</taxon>
        <taxon>Novosphingobium</taxon>
    </lineage>
</organism>
<dbReference type="InterPro" id="IPR000847">
    <property type="entry name" value="LysR_HTH_N"/>
</dbReference>
<dbReference type="PANTHER" id="PTHR30118">
    <property type="entry name" value="HTH-TYPE TRANSCRIPTIONAL REGULATOR LEUO-RELATED"/>
    <property type="match status" value="1"/>
</dbReference>
<dbReference type="SUPFAM" id="SSF53850">
    <property type="entry name" value="Periplasmic binding protein-like II"/>
    <property type="match status" value="1"/>
</dbReference>
<dbReference type="InterPro" id="IPR050389">
    <property type="entry name" value="LysR-type_TF"/>
</dbReference>
<dbReference type="Pfam" id="PF00126">
    <property type="entry name" value="HTH_1"/>
    <property type="match status" value="1"/>
</dbReference>
<dbReference type="Pfam" id="PF03466">
    <property type="entry name" value="LysR_substrate"/>
    <property type="match status" value="1"/>
</dbReference>
<protein>
    <submittedName>
        <fullName evidence="7">LysR family transcriptional regulator</fullName>
    </submittedName>
</protein>
<dbReference type="InterPro" id="IPR037402">
    <property type="entry name" value="YidZ_PBP2"/>
</dbReference>
<comment type="caution">
    <text evidence="7">The sequence shown here is derived from an EMBL/GenBank/DDBJ whole genome shotgun (WGS) entry which is preliminary data.</text>
</comment>
<evidence type="ECO:0000256" key="4">
    <source>
        <dbReference type="ARBA" id="ARBA00023163"/>
    </source>
</evidence>
<dbReference type="AlphaFoldDB" id="A0A437MX91"/>
<reference evidence="7 8" key="1">
    <citation type="submission" date="2019-01" db="EMBL/GenBank/DDBJ databases">
        <authorList>
            <person name="Chen W.-M."/>
        </authorList>
    </citation>
    <scope>NUCLEOTIDE SEQUENCE [LARGE SCALE GENOMIC DNA]</scope>
    <source>
        <strain evidence="7 8">FSY-9</strain>
    </source>
</reference>
<keyword evidence="2" id="KW-0805">Transcription regulation</keyword>
<feature type="compositionally biased region" description="Basic residues" evidence="5">
    <location>
        <begin position="1"/>
        <end position="15"/>
    </location>
</feature>
<dbReference type="Proteomes" id="UP000282837">
    <property type="component" value="Unassembled WGS sequence"/>
</dbReference>
<evidence type="ECO:0000256" key="3">
    <source>
        <dbReference type="ARBA" id="ARBA00023125"/>
    </source>
</evidence>
<keyword evidence="3" id="KW-0238">DNA-binding</keyword>
<dbReference type="GO" id="GO:0003700">
    <property type="term" value="F:DNA-binding transcription factor activity"/>
    <property type="evidence" value="ECO:0007669"/>
    <property type="project" value="InterPro"/>
</dbReference>
<dbReference type="SUPFAM" id="SSF46785">
    <property type="entry name" value="Winged helix' DNA-binding domain"/>
    <property type="match status" value="1"/>
</dbReference>
<evidence type="ECO:0000313" key="8">
    <source>
        <dbReference type="Proteomes" id="UP000282837"/>
    </source>
</evidence>
<dbReference type="InterPro" id="IPR005119">
    <property type="entry name" value="LysR_subst-bd"/>
</dbReference>
<dbReference type="InterPro" id="IPR036388">
    <property type="entry name" value="WH-like_DNA-bd_sf"/>
</dbReference>
<gene>
    <name evidence="7" type="ORF">EOE18_17345</name>
</gene>
<dbReference type="PANTHER" id="PTHR30118:SF15">
    <property type="entry name" value="TRANSCRIPTIONAL REGULATORY PROTEIN"/>
    <property type="match status" value="1"/>
</dbReference>
<dbReference type="InterPro" id="IPR036390">
    <property type="entry name" value="WH_DNA-bd_sf"/>
</dbReference>
<feature type="domain" description="HTH lysR-type" evidence="6">
    <location>
        <begin position="29"/>
        <end position="86"/>
    </location>
</feature>
<keyword evidence="4" id="KW-0804">Transcription</keyword>
<dbReference type="PROSITE" id="PS50931">
    <property type="entry name" value="HTH_LYSR"/>
    <property type="match status" value="1"/>
</dbReference>
<evidence type="ECO:0000313" key="7">
    <source>
        <dbReference type="EMBL" id="RVU02278.1"/>
    </source>
</evidence>
<dbReference type="CDD" id="cd08417">
    <property type="entry name" value="PBP2_Nitroaromatics_like"/>
    <property type="match status" value="1"/>
</dbReference>
<accession>A0A437MX91</accession>
<dbReference type="EMBL" id="SACO01000022">
    <property type="protein sequence ID" value="RVU02278.1"/>
    <property type="molecule type" value="Genomic_DNA"/>
</dbReference>
<evidence type="ECO:0000256" key="5">
    <source>
        <dbReference type="SAM" id="MobiDB-lite"/>
    </source>
</evidence>
<feature type="region of interest" description="Disordered" evidence="5">
    <location>
        <begin position="1"/>
        <end position="21"/>
    </location>
</feature>
<keyword evidence="8" id="KW-1185">Reference proteome</keyword>
<proteinExistence type="inferred from homology"/>
<name>A0A437MX91_9SPHN</name>
<dbReference type="Gene3D" id="1.10.10.10">
    <property type="entry name" value="Winged helix-like DNA-binding domain superfamily/Winged helix DNA-binding domain"/>
    <property type="match status" value="1"/>
</dbReference>
<comment type="similarity">
    <text evidence="1">Belongs to the LysR transcriptional regulatory family.</text>
</comment>
<evidence type="ECO:0000259" key="6">
    <source>
        <dbReference type="PROSITE" id="PS50931"/>
    </source>
</evidence>
<dbReference type="Gene3D" id="3.40.190.10">
    <property type="entry name" value="Periplasmic binding protein-like II"/>
    <property type="match status" value="2"/>
</dbReference>
<sequence length="335" mass="37072">MTCRHAARKNGRKPLPKAGSDLASETTRIDLNLLLVFDMVMIERHVTRASIRLGLTQSAVSNALNRLRALFDDMLFVKAARGVEPTQRALVLWPEIHAALTQLQRSVRPGLFDPATSTIDFRISMVDLSAALLTPNLYRCIHEDAPGVSLSFVPHNPELTAERLVRGEVDFAISIEPPRMTVLEAIPLWSEGYVIAARKGHPMLDHPLSIDELCSLPQLHINLSGSPSSVSPVDAALQELGKSRPIKLVVNQFLVATTMLRESDLLAVLPMRLVADGFRQNWITFQPLPIALPEAALHLVWHKRNNGLQAMAWLKRKILDATTMLNADIKARIGG</sequence>
<evidence type="ECO:0000256" key="1">
    <source>
        <dbReference type="ARBA" id="ARBA00009437"/>
    </source>
</evidence>
<dbReference type="OrthoDB" id="8339333at2"/>
<evidence type="ECO:0000256" key="2">
    <source>
        <dbReference type="ARBA" id="ARBA00023015"/>
    </source>
</evidence>
<dbReference type="GO" id="GO:0003677">
    <property type="term" value="F:DNA binding"/>
    <property type="evidence" value="ECO:0007669"/>
    <property type="project" value="UniProtKB-KW"/>
</dbReference>